<dbReference type="Gene3D" id="3.30.2310.20">
    <property type="entry name" value="RelE-like"/>
    <property type="match status" value="1"/>
</dbReference>
<dbReference type="InterPro" id="IPR007712">
    <property type="entry name" value="RelE/ParE_toxin"/>
</dbReference>
<sequence>MGKIFRSPQAIKDLDDIWFYIAQDNVAAADRWIDHLLEKALMLAEQPLMGRLRPELAPQIRSLPVKAYMLYYRPIEGGIELVRVLNSARDIDSIRLTDI</sequence>
<dbReference type="PANTHER" id="PTHR33755:SF6">
    <property type="entry name" value="PLASMID STABILIZATION SYSTEM PROTEIN"/>
    <property type="match status" value="1"/>
</dbReference>
<protein>
    <submittedName>
        <fullName evidence="3">Toxin ParE1/3/4</fullName>
    </submittedName>
</protein>
<accession>A0A1G4S264</accession>
<organism evidence="3 4">
    <name type="scientific">Asticcacaulis taihuensis</name>
    <dbReference type="NCBI Taxonomy" id="260084"/>
    <lineage>
        <taxon>Bacteria</taxon>
        <taxon>Pseudomonadati</taxon>
        <taxon>Pseudomonadota</taxon>
        <taxon>Alphaproteobacteria</taxon>
        <taxon>Caulobacterales</taxon>
        <taxon>Caulobacteraceae</taxon>
        <taxon>Asticcacaulis</taxon>
    </lineage>
</organism>
<keyword evidence="4" id="KW-1185">Reference proteome</keyword>
<evidence type="ECO:0000256" key="1">
    <source>
        <dbReference type="ARBA" id="ARBA00006226"/>
    </source>
</evidence>
<proteinExistence type="inferred from homology"/>
<dbReference type="Proteomes" id="UP000199150">
    <property type="component" value="Unassembled WGS sequence"/>
</dbReference>
<dbReference type="STRING" id="260084.SAMN02927928_2303"/>
<keyword evidence="2" id="KW-1277">Toxin-antitoxin system</keyword>
<dbReference type="EMBL" id="FMTS01000003">
    <property type="protein sequence ID" value="SCW62439.1"/>
    <property type="molecule type" value="Genomic_DNA"/>
</dbReference>
<reference evidence="4" key="1">
    <citation type="submission" date="2016-10" db="EMBL/GenBank/DDBJ databases">
        <authorList>
            <person name="Varghese N."/>
            <person name="Submissions S."/>
        </authorList>
    </citation>
    <scope>NUCLEOTIDE SEQUENCE [LARGE SCALE GENOMIC DNA]</scope>
    <source>
        <strain evidence="4">CGMCC 1.3431</strain>
    </source>
</reference>
<evidence type="ECO:0000313" key="3">
    <source>
        <dbReference type="EMBL" id="SCW62439.1"/>
    </source>
</evidence>
<dbReference type="RefSeq" id="WP_220083722.1">
    <property type="nucleotide sequence ID" value="NZ_CBCRYE010000001.1"/>
</dbReference>
<dbReference type="InterPro" id="IPR051803">
    <property type="entry name" value="TA_system_RelE-like_toxin"/>
</dbReference>
<name>A0A1G4S264_9CAUL</name>
<evidence type="ECO:0000313" key="4">
    <source>
        <dbReference type="Proteomes" id="UP000199150"/>
    </source>
</evidence>
<gene>
    <name evidence="3" type="ORF">SAMN02927928_2303</name>
</gene>
<evidence type="ECO:0000256" key="2">
    <source>
        <dbReference type="ARBA" id="ARBA00022649"/>
    </source>
</evidence>
<dbReference type="PANTHER" id="PTHR33755">
    <property type="entry name" value="TOXIN PARE1-RELATED"/>
    <property type="match status" value="1"/>
</dbReference>
<comment type="similarity">
    <text evidence="1">Belongs to the RelE toxin family.</text>
</comment>
<dbReference type="InterPro" id="IPR035093">
    <property type="entry name" value="RelE/ParE_toxin_dom_sf"/>
</dbReference>
<dbReference type="Pfam" id="PF05016">
    <property type="entry name" value="ParE_toxin"/>
    <property type="match status" value="1"/>
</dbReference>
<dbReference type="AlphaFoldDB" id="A0A1G4S264"/>